<dbReference type="PANTHER" id="PTHR32089">
    <property type="entry name" value="METHYL-ACCEPTING CHEMOTAXIS PROTEIN MCPB"/>
    <property type="match status" value="1"/>
</dbReference>
<feature type="domain" description="T-SNARE coiled-coil homology" evidence="8">
    <location>
        <begin position="432"/>
        <end position="494"/>
    </location>
</feature>
<dbReference type="SMART" id="SM00283">
    <property type="entry name" value="MA"/>
    <property type="match status" value="1"/>
</dbReference>
<name>A0ABV8A197_9GAMM</name>
<dbReference type="PROSITE" id="PS50112">
    <property type="entry name" value="PAS"/>
    <property type="match status" value="1"/>
</dbReference>
<evidence type="ECO:0000256" key="5">
    <source>
        <dbReference type="PROSITE-ProRule" id="PRU00284"/>
    </source>
</evidence>
<dbReference type="Proteomes" id="UP001595617">
    <property type="component" value="Unassembled WGS sequence"/>
</dbReference>
<dbReference type="EMBL" id="JBHRYR010000005">
    <property type="protein sequence ID" value="MFC3854164.1"/>
    <property type="molecule type" value="Genomic_DNA"/>
</dbReference>
<dbReference type="InterPro" id="IPR000014">
    <property type="entry name" value="PAS"/>
</dbReference>
<evidence type="ECO:0000259" key="7">
    <source>
        <dbReference type="PROSITE" id="PS50112"/>
    </source>
</evidence>
<dbReference type="SUPFAM" id="SSF58104">
    <property type="entry name" value="Methyl-accepting chemotaxis protein (MCP) signaling domain"/>
    <property type="match status" value="1"/>
</dbReference>
<proteinExistence type="inferred from homology"/>
<reference evidence="10" key="1">
    <citation type="journal article" date="2019" name="Int. J. Syst. Evol. Microbiol.">
        <title>The Global Catalogue of Microorganisms (GCM) 10K type strain sequencing project: providing services to taxonomists for standard genome sequencing and annotation.</title>
        <authorList>
            <consortium name="The Broad Institute Genomics Platform"/>
            <consortium name="The Broad Institute Genome Sequencing Center for Infectious Disease"/>
            <person name="Wu L."/>
            <person name="Ma J."/>
        </authorList>
    </citation>
    <scope>NUCLEOTIDE SEQUENCE [LARGE SCALE GENOMIC DNA]</scope>
    <source>
        <strain evidence="10">IBRC 10765</strain>
    </source>
</reference>
<dbReference type="InterPro" id="IPR004090">
    <property type="entry name" value="Chemotax_Me-accpt_rcpt"/>
</dbReference>
<evidence type="ECO:0000256" key="3">
    <source>
        <dbReference type="ARBA" id="ARBA00023224"/>
    </source>
</evidence>
<gene>
    <name evidence="9" type="ORF">ACFOOG_15075</name>
</gene>
<evidence type="ECO:0000256" key="1">
    <source>
        <dbReference type="ARBA" id="ARBA00004429"/>
    </source>
</evidence>
<dbReference type="PRINTS" id="PR00260">
    <property type="entry name" value="CHEMTRNSDUCR"/>
</dbReference>
<dbReference type="CDD" id="cd11386">
    <property type="entry name" value="MCP_signal"/>
    <property type="match status" value="1"/>
</dbReference>
<keyword evidence="2" id="KW-0472">Membrane</keyword>
<keyword evidence="10" id="KW-1185">Reference proteome</keyword>
<dbReference type="Pfam" id="PF08447">
    <property type="entry name" value="PAS_3"/>
    <property type="match status" value="1"/>
</dbReference>
<comment type="subcellular location">
    <subcellularLocation>
        <location evidence="1">Cell inner membrane</location>
        <topology evidence="1">Multi-pass membrane protein</topology>
    </subcellularLocation>
</comment>
<dbReference type="Gene3D" id="1.10.287.950">
    <property type="entry name" value="Methyl-accepting chemotaxis protein"/>
    <property type="match status" value="1"/>
</dbReference>
<keyword evidence="3 5" id="KW-0807">Transducer</keyword>
<protein>
    <submittedName>
        <fullName evidence="9">PAS domain-containing methyl-accepting chemotaxis protein</fullName>
    </submittedName>
</protein>
<dbReference type="InterPro" id="IPR000727">
    <property type="entry name" value="T_SNARE_dom"/>
</dbReference>
<evidence type="ECO:0000256" key="2">
    <source>
        <dbReference type="ARBA" id="ARBA00022519"/>
    </source>
</evidence>
<dbReference type="SMART" id="SM00091">
    <property type="entry name" value="PAS"/>
    <property type="match status" value="1"/>
</dbReference>
<dbReference type="RefSeq" id="WP_380698179.1">
    <property type="nucleotide sequence ID" value="NZ_JBHRYR010000005.1"/>
</dbReference>
<evidence type="ECO:0000313" key="10">
    <source>
        <dbReference type="Proteomes" id="UP001595617"/>
    </source>
</evidence>
<evidence type="ECO:0000313" key="9">
    <source>
        <dbReference type="EMBL" id="MFC3854164.1"/>
    </source>
</evidence>
<feature type="domain" description="Methyl-accepting transducer" evidence="6">
    <location>
        <begin position="245"/>
        <end position="481"/>
    </location>
</feature>
<evidence type="ECO:0000259" key="8">
    <source>
        <dbReference type="PROSITE" id="PS50192"/>
    </source>
</evidence>
<dbReference type="Pfam" id="PF00015">
    <property type="entry name" value="MCPsignal"/>
    <property type="match status" value="1"/>
</dbReference>
<evidence type="ECO:0000259" key="6">
    <source>
        <dbReference type="PROSITE" id="PS50111"/>
    </source>
</evidence>
<keyword evidence="2" id="KW-0997">Cell inner membrane</keyword>
<accession>A0ABV8A197</accession>
<comment type="similarity">
    <text evidence="4">Belongs to the methyl-accepting chemotaxis (MCP) protein family.</text>
</comment>
<comment type="caution">
    <text evidence="9">The sequence shown here is derived from an EMBL/GenBank/DDBJ whole genome shotgun (WGS) entry which is preliminary data.</text>
</comment>
<feature type="domain" description="PAS" evidence="7">
    <location>
        <begin position="25"/>
        <end position="60"/>
    </location>
</feature>
<dbReference type="SUPFAM" id="SSF55785">
    <property type="entry name" value="PYP-like sensor domain (PAS domain)"/>
    <property type="match status" value="1"/>
</dbReference>
<sequence length="517" mass="56771">MRKNLPITDKERTFKADVRLVSSTDLKGKIVHCNQAFVDISGFSREELIGQPHNIVRHPDMPTQAYEVMWAHLKDSKPWMGLVKNRCKNGDYYWVDAYITPITEGGKVIGYESVRTCPRREDVARAEKLYQTINKQGFKPTPAWQRGSVVIPSTAAVLALLALWQLPTHFAIEIILAGFVAYFGWTAWSQRRVLSSLKYLTQQAFNHPLAVRSYTDSTDSGGALEVALRSERAHLITVLTRIEDAANTVNTKAANGLELSKASVHEILAQQQETEQVATAMNEMTATISEVADNVHLTADKASESNQLANEGRTIATQTRKAIQHLHDSVADISTSVQDLAEQTKRIASAAQVIEQIAEQTNLLALNAAIEAARAGEQGRGFAVVADEVRTLAQRTQGSTKEIHTIISELTQKANVAVDTAVNGKEDAQRGLDQVVETERMLNGISDAVQSISDMSNQMAAAVEEQASVADDVNRQVLRIADMANGSIDKARSASDSVGEIKTVARNLNDMVVRFQR</sequence>
<dbReference type="InterPro" id="IPR013655">
    <property type="entry name" value="PAS_fold_3"/>
</dbReference>
<organism evidence="9 10">
    <name type="scientific">Saccharospirillum mangrovi</name>
    <dbReference type="NCBI Taxonomy" id="2161747"/>
    <lineage>
        <taxon>Bacteria</taxon>
        <taxon>Pseudomonadati</taxon>
        <taxon>Pseudomonadota</taxon>
        <taxon>Gammaproteobacteria</taxon>
        <taxon>Oceanospirillales</taxon>
        <taxon>Saccharospirillaceae</taxon>
        <taxon>Saccharospirillum</taxon>
    </lineage>
</organism>
<dbReference type="CDD" id="cd00130">
    <property type="entry name" value="PAS"/>
    <property type="match status" value="1"/>
</dbReference>
<dbReference type="NCBIfam" id="TIGR00229">
    <property type="entry name" value="sensory_box"/>
    <property type="match status" value="1"/>
</dbReference>
<evidence type="ECO:0000256" key="4">
    <source>
        <dbReference type="ARBA" id="ARBA00029447"/>
    </source>
</evidence>
<keyword evidence="2" id="KW-1003">Cell membrane</keyword>
<dbReference type="PROSITE" id="PS50192">
    <property type="entry name" value="T_SNARE"/>
    <property type="match status" value="1"/>
</dbReference>
<dbReference type="Gene3D" id="3.30.450.20">
    <property type="entry name" value="PAS domain"/>
    <property type="match status" value="1"/>
</dbReference>
<dbReference type="PROSITE" id="PS50111">
    <property type="entry name" value="CHEMOTAXIS_TRANSDUC_2"/>
    <property type="match status" value="1"/>
</dbReference>
<dbReference type="InterPro" id="IPR004089">
    <property type="entry name" value="MCPsignal_dom"/>
</dbReference>
<dbReference type="InterPro" id="IPR035965">
    <property type="entry name" value="PAS-like_dom_sf"/>
</dbReference>
<dbReference type="PANTHER" id="PTHR32089:SF74">
    <property type="entry name" value="METHYL-ACCEPTING CHEMOTAXIS PROTEIN AER"/>
    <property type="match status" value="1"/>
</dbReference>